<sequence>MDTIKIKSVSILVLVLLASLCTSLIRLSESRPLPINSPSNGVINGVFRTLKSSGPRPGIGHKLNRLQNLGGMKQSGPTPGQGH</sequence>
<evidence type="ECO:0000313" key="2">
    <source>
        <dbReference type="EMBL" id="BAT93896.1"/>
    </source>
</evidence>
<dbReference type="GO" id="GO:0045087">
    <property type="term" value="P:innate immune response"/>
    <property type="evidence" value="ECO:0007669"/>
    <property type="project" value="InterPro"/>
</dbReference>
<keyword evidence="1" id="KW-0732">Signal</keyword>
<organism evidence="2 3">
    <name type="scientific">Vigna angularis var. angularis</name>
    <dbReference type="NCBI Taxonomy" id="157739"/>
    <lineage>
        <taxon>Eukaryota</taxon>
        <taxon>Viridiplantae</taxon>
        <taxon>Streptophyta</taxon>
        <taxon>Embryophyta</taxon>
        <taxon>Tracheophyta</taxon>
        <taxon>Spermatophyta</taxon>
        <taxon>Magnoliopsida</taxon>
        <taxon>eudicotyledons</taxon>
        <taxon>Gunneridae</taxon>
        <taxon>Pentapetalae</taxon>
        <taxon>rosids</taxon>
        <taxon>fabids</taxon>
        <taxon>Fabales</taxon>
        <taxon>Fabaceae</taxon>
        <taxon>Papilionoideae</taxon>
        <taxon>50 kb inversion clade</taxon>
        <taxon>NPAAA clade</taxon>
        <taxon>indigoferoid/millettioid clade</taxon>
        <taxon>Phaseoleae</taxon>
        <taxon>Vigna</taxon>
    </lineage>
</organism>
<dbReference type="PANTHER" id="PTHR34663:SF8">
    <property type="entry name" value="PROTEIN, PUTATIVE-RELATED"/>
    <property type="match status" value="1"/>
</dbReference>
<reference evidence="2 3" key="1">
    <citation type="journal article" date="2015" name="Sci. Rep.">
        <title>The power of single molecule real-time sequencing technology in the de novo assembly of a eukaryotic genome.</title>
        <authorList>
            <person name="Sakai H."/>
            <person name="Naito K."/>
            <person name="Ogiso-Tanaka E."/>
            <person name="Takahashi Y."/>
            <person name="Iseki K."/>
            <person name="Muto C."/>
            <person name="Satou K."/>
            <person name="Teruya K."/>
            <person name="Shiroma A."/>
            <person name="Shimoji M."/>
            <person name="Hirano T."/>
            <person name="Itoh T."/>
            <person name="Kaga A."/>
            <person name="Tomooka N."/>
        </authorList>
    </citation>
    <scope>NUCLEOTIDE SEQUENCE [LARGE SCALE GENOMIC DNA]</scope>
    <source>
        <strain evidence="3">cv. Shumari</strain>
    </source>
</reference>
<feature type="signal peptide" evidence="1">
    <location>
        <begin position="1"/>
        <end position="30"/>
    </location>
</feature>
<dbReference type="Proteomes" id="UP000291084">
    <property type="component" value="Chromosome 8"/>
</dbReference>
<gene>
    <name evidence="2" type="primary">Vigan.08G044600</name>
    <name evidence="2" type="ORF">VIGAN_08044600</name>
</gene>
<dbReference type="PANTHER" id="PTHR34663">
    <property type="entry name" value="OS06G0637400 PROTEIN"/>
    <property type="match status" value="1"/>
</dbReference>
<dbReference type="AlphaFoldDB" id="A0A0S3SM39"/>
<dbReference type="GO" id="GO:0050793">
    <property type="term" value="P:regulation of developmental process"/>
    <property type="evidence" value="ECO:0007669"/>
    <property type="project" value="InterPro"/>
</dbReference>
<proteinExistence type="predicted"/>
<dbReference type="InterPro" id="IPR044700">
    <property type="entry name" value="PIP2/PIPL1"/>
</dbReference>
<dbReference type="OrthoDB" id="1397945at2759"/>
<feature type="chain" id="PRO_5006618390" description="Transmembrane protein" evidence="1">
    <location>
        <begin position="31"/>
        <end position="83"/>
    </location>
</feature>
<dbReference type="EMBL" id="AP015041">
    <property type="protein sequence ID" value="BAT93896.1"/>
    <property type="molecule type" value="Genomic_DNA"/>
</dbReference>
<accession>A0A0S3SM39</accession>
<evidence type="ECO:0008006" key="4">
    <source>
        <dbReference type="Google" id="ProtNLM"/>
    </source>
</evidence>
<name>A0A0S3SM39_PHAAN</name>
<protein>
    <recommendedName>
        <fullName evidence="4">Transmembrane protein</fullName>
    </recommendedName>
</protein>
<evidence type="ECO:0000256" key="1">
    <source>
        <dbReference type="SAM" id="SignalP"/>
    </source>
</evidence>
<evidence type="ECO:0000313" key="3">
    <source>
        <dbReference type="Proteomes" id="UP000291084"/>
    </source>
</evidence>
<keyword evidence="3" id="KW-1185">Reference proteome</keyword>